<sequence length="102" mass="11455">MRNSNQNNFDQIVTSRLFAADFAQPQIQDFDFYKSKAITQIQSAIQSISSANSPLEFNSAIAQANAFINAALDYEFICLSEKAVWLDKVAHAVRSQMIEEFA</sequence>
<protein>
    <submittedName>
        <fullName evidence="1">Uncharacterized protein</fullName>
    </submittedName>
</protein>
<proteinExistence type="predicted"/>
<evidence type="ECO:0000313" key="1">
    <source>
        <dbReference type="EMBL" id="QKU20672.1"/>
    </source>
</evidence>
<name>A0A6N1MS42_ACILW</name>
<dbReference type="Proteomes" id="UP000509126">
    <property type="component" value="Chromosome"/>
</dbReference>
<evidence type="ECO:0000313" key="2">
    <source>
        <dbReference type="Proteomes" id="UP000509126"/>
    </source>
</evidence>
<accession>A0A6N1MS42</accession>
<dbReference type="RefSeq" id="WP_174894233.1">
    <property type="nucleotide sequence ID" value="NZ_CP054803.1"/>
</dbReference>
<organism evidence="1 2">
    <name type="scientific">Acinetobacter lwoffii</name>
    <dbReference type="NCBI Taxonomy" id="28090"/>
    <lineage>
        <taxon>Bacteria</taxon>
        <taxon>Pseudomonadati</taxon>
        <taxon>Pseudomonadota</taxon>
        <taxon>Gammaproteobacteria</taxon>
        <taxon>Moraxellales</taxon>
        <taxon>Moraxellaceae</taxon>
        <taxon>Acinetobacter</taxon>
    </lineage>
</organism>
<gene>
    <name evidence="1" type="ORF">FOB19_04040</name>
</gene>
<dbReference type="AlphaFoldDB" id="A0A6N1MS42"/>
<dbReference type="EMBL" id="CP054803">
    <property type="protein sequence ID" value="QKU20672.1"/>
    <property type="molecule type" value="Genomic_DNA"/>
</dbReference>
<reference evidence="1 2" key="1">
    <citation type="submission" date="2019-11" db="EMBL/GenBank/DDBJ databases">
        <title>FDA dAtabase for Regulatory Grade micrObial Sequences (FDA-ARGOS): Supporting development and validation of Infectious Disease Dx tests.</title>
        <authorList>
            <person name="Patel R."/>
            <person name="Rucinski S."/>
            <person name="Tallon L."/>
            <person name="Sadzewicz L."/>
            <person name="Vavikolanu K."/>
            <person name="Mehta A."/>
            <person name="Aluvathingal J."/>
            <person name="Nadendla S."/>
            <person name="Nandy P."/>
            <person name="Geyer C."/>
            <person name="Yan Y."/>
            <person name="Sichtig H."/>
        </authorList>
    </citation>
    <scope>NUCLEOTIDE SEQUENCE [LARGE SCALE GENOMIC DNA]</scope>
    <source>
        <strain evidence="1 2">FDAARGOS_557</strain>
    </source>
</reference>